<dbReference type="Proteomes" id="UP001159363">
    <property type="component" value="Chromosome 3"/>
</dbReference>
<comment type="similarity">
    <text evidence="2">Belongs to the major royal jelly protein family.</text>
</comment>
<reference evidence="5 6" key="1">
    <citation type="submission" date="2023-02" db="EMBL/GenBank/DDBJ databases">
        <title>LHISI_Scaffold_Assembly.</title>
        <authorList>
            <person name="Stuart O.P."/>
            <person name="Cleave R."/>
            <person name="Magrath M.J.L."/>
            <person name="Mikheyev A.S."/>
        </authorList>
    </citation>
    <scope>NUCLEOTIDE SEQUENCE [LARGE SCALE GENOMIC DNA]</scope>
    <source>
        <strain evidence="5">Daus_M_001</strain>
        <tissue evidence="5">Leg muscle</tissue>
    </source>
</reference>
<feature type="signal peptide" evidence="4">
    <location>
        <begin position="1"/>
        <end position="18"/>
    </location>
</feature>
<proteinExistence type="inferred from homology"/>
<keyword evidence="4" id="KW-0732">Signal</keyword>
<sequence length="374" mass="41404">MWAPVLWILLLVASRVRSTCDKPALPEMTFMLNGANLEWPCPSTRSIYTTSGRYISKNVIATRLQIYKDEAFVLMPRYKPGVPFTLGKTSLKSKNCLASLAPFPCWSLQEEGNCDALQSAVDAFLDPNDVLWVLDIGIVNTLEQPVRRCPPKVVAFDARSGKVVKVIDLSSLVCSASRLQHLVVDYASDGRMFVYVSDAATRAILVWDVTAGRGRRIVLPKAVTENCTRRDVLYLALVRRSCGTSVLYFTYLSGCKVFSVKVSHLRRGSAHGSIVEVGRKPGPLVLLGTDGGTSIFFRGKGESDVYMWNTETQFRPENFLLVQKGGECRLATQVAPGYKRLMWVLESNFQDYIADMVGCVGTSVALHPLVKTCD</sequence>
<evidence type="ECO:0000256" key="3">
    <source>
        <dbReference type="ARBA" id="ARBA00022525"/>
    </source>
</evidence>
<keyword evidence="6" id="KW-1185">Reference proteome</keyword>
<dbReference type="InterPro" id="IPR017996">
    <property type="entry name" value="MRJP/yellow-related"/>
</dbReference>
<evidence type="ECO:0000256" key="1">
    <source>
        <dbReference type="ARBA" id="ARBA00004613"/>
    </source>
</evidence>
<evidence type="ECO:0000256" key="4">
    <source>
        <dbReference type="SAM" id="SignalP"/>
    </source>
</evidence>
<organism evidence="5 6">
    <name type="scientific">Dryococelus australis</name>
    <dbReference type="NCBI Taxonomy" id="614101"/>
    <lineage>
        <taxon>Eukaryota</taxon>
        <taxon>Metazoa</taxon>
        <taxon>Ecdysozoa</taxon>
        <taxon>Arthropoda</taxon>
        <taxon>Hexapoda</taxon>
        <taxon>Insecta</taxon>
        <taxon>Pterygota</taxon>
        <taxon>Neoptera</taxon>
        <taxon>Polyneoptera</taxon>
        <taxon>Phasmatodea</taxon>
        <taxon>Verophasmatodea</taxon>
        <taxon>Anareolatae</taxon>
        <taxon>Phasmatidae</taxon>
        <taxon>Eurycanthinae</taxon>
        <taxon>Dryococelus</taxon>
    </lineage>
</organism>
<comment type="subcellular location">
    <subcellularLocation>
        <location evidence="1">Secreted</location>
    </subcellularLocation>
</comment>
<dbReference type="SUPFAM" id="SSF101898">
    <property type="entry name" value="NHL repeat"/>
    <property type="match status" value="1"/>
</dbReference>
<evidence type="ECO:0000313" key="5">
    <source>
        <dbReference type="EMBL" id="KAJ8889497.1"/>
    </source>
</evidence>
<accession>A0ABQ9HYN5</accession>
<feature type="chain" id="PRO_5045081710" description="Bee-milk protein" evidence="4">
    <location>
        <begin position="19"/>
        <end position="374"/>
    </location>
</feature>
<dbReference type="InterPro" id="IPR011042">
    <property type="entry name" value="6-blade_b-propeller_TolB-like"/>
</dbReference>
<dbReference type="EMBL" id="JARBHB010000003">
    <property type="protein sequence ID" value="KAJ8889497.1"/>
    <property type="molecule type" value="Genomic_DNA"/>
</dbReference>
<dbReference type="Pfam" id="PF03022">
    <property type="entry name" value="MRJP"/>
    <property type="match status" value="1"/>
</dbReference>
<dbReference type="PANTHER" id="PTHR10009:SF6">
    <property type="entry name" value="FI16876P1"/>
    <property type="match status" value="1"/>
</dbReference>
<evidence type="ECO:0000256" key="2">
    <source>
        <dbReference type="ARBA" id="ARBA00009127"/>
    </source>
</evidence>
<comment type="caution">
    <text evidence="5">The sequence shown here is derived from an EMBL/GenBank/DDBJ whole genome shotgun (WGS) entry which is preliminary data.</text>
</comment>
<name>A0ABQ9HYN5_9NEOP</name>
<keyword evidence="3" id="KW-0964">Secreted</keyword>
<dbReference type="Gene3D" id="2.120.10.30">
    <property type="entry name" value="TolB, C-terminal domain"/>
    <property type="match status" value="1"/>
</dbReference>
<evidence type="ECO:0000313" key="6">
    <source>
        <dbReference type="Proteomes" id="UP001159363"/>
    </source>
</evidence>
<dbReference type="PANTHER" id="PTHR10009">
    <property type="entry name" value="PROTEIN YELLOW-RELATED"/>
    <property type="match status" value="1"/>
</dbReference>
<protein>
    <recommendedName>
        <fullName evidence="7">Bee-milk protein</fullName>
    </recommendedName>
</protein>
<evidence type="ECO:0008006" key="7">
    <source>
        <dbReference type="Google" id="ProtNLM"/>
    </source>
</evidence>
<gene>
    <name evidence="5" type="ORF">PR048_008996</name>
</gene>